<comment type="caution">
    <text evidence="2">The sequence shown here is derived from an EMBL/GenBank/DDBJ whole genome shotgun (WGS) entry which is preliminary data.</text>
</comment>
<gene>
    <name evidence="2" type="ORF">A2215_02880</name>
</gene>
<name>A0A1F5E4R6_9BACT</name>
<protein>
    <submittedName>
        <fullName evidence="2">Uncharacterized protein</fullName>
    </submittedName>
</protein>
<keyword evidence="1" id="KW-0472">Membrane</keyword>
<dbReference type="AlphaFoldDB" id="A0A1F5E4R6"/>
<keyword evidence="1" id="KW-0812">Transmembrane</keyword>
<reference evidence="2 3" key="1">
    <citation type="journal article" date="2016" name="Nat. Commun.">
        <title>Thousands of microbial genomes shed light on interconnected biogeochemical processes in an aquifer system.</title>
        <authorList>
            <person name="Anantharaman K."/>
            <person name="Brown C.T."/>
            <person name="Hug L.A."/>
            <person name="Sharon I."/>
            <person name="Castelle C.J."/>
            <person name="Probst A.J."/>
            <person name="Thomas B.C."/>
            <person name="Singh A."/>
            <person name="Wilkins M.J."/>
            <person name="Karaoz U."/>
            <person name="Brodie E.L."/>
            <person name="Williams K.H."/>
            <person name="Hubbard S.S."/>
            <person name="Banfield J.F."/>
        </authorList>
    </citation>
    <scope>NUCLEOTIDE SEQUENCE [LARGE SCALE GENOMIC DNA]</scope>
</reference>
<keyword evidence="1" id="KW-1133">Transmembrane helix</keyword>
<evidence type="ECO:0000313" key="3">
    <source>
        <dbReference type="Proteomes" id="UP000178583"/>
    </source>
</evidence>
<evidence type="ECO:0000313" key="2">
    <source>
        <dbReference type="EMBL" id="OGD62363.1"/>
    </source>
</evidence>
<feature type="transmembrane region" description="Helical" evidence="1">
    <location>
        <begin position="44"/>
        <end position="62"/>
    </location>
</feature>
<dbReference type="EMBL" id="MEZY01000050">
    <property type="protein sequence ID" value="OGD62363.1"/>
    <property type="molecule type" value="Genomic_DNA"/>
</dbReference>
<proteinExistence type="predicted"/>
<accession>A0A1F5E4R6</accession>
<dbReference type="STRING" id="1797472.A2215_02880"/>
<sequence>MKILIFISLIMLGIICVRYSKWITDNTTRFEWPERTFGPGGTYSAWKILGVLIIIFAFYYLIGL</sequence>
<organism evidence="2 3">
    <name type="scientific">Candidatus Berkelbacteria bacterium RIFOXYA2_FULL_43_10</name>
    <dbReference type="NCBI Taxonomy" id="1797472"/>
    <lineage>
        <taxon>Bacteria</taxon>
        <taxon>Candidatus Berkelbacteria</taxon>
    </lineage>
</organism>
<evidence type="ECO:0000256" key="1">
    <source>
        <dbReference type="SAM" id="Phobius"/>
    </source>
</evidence>
<dbReference type="Proteomes" id="UP000178583">
    <property type="component" value="Unassembled WGS sequence"/>
</dbReference>